<dbReference type="InterPro" id="IPR000847">
    <property type="entry name" value="LysR_HTH_N"/>
</dbReference>
<feature type="domain" description="HTH lysR-type" evidence="5">
    <location>
        <begin position="3"/>
        <end position="60"/>
    </location>
</feature>
<dbReference type="SUPFAM" id="SSF53850">
    <property type="entry name" value="Periplasmic binding protein-like II"/>
    <property type="match status" value="1"/>
</dbReference>
<protein>
    <submittedName>
        <fullName evidence="6">LysR family transcriptional regulator</fullName>
    </submittedName>
</protein>
<dbReference type="Gene3D" id="1.10.10.10">
    <property type="entry name" value="Winged helix-like DNA-binding domain superfamily/Winged helix DNA-binding domain"/>
    <property type="match status" value="1"/>
</dbReference>
<sequence>MRFKLRHMEVFRAVMLTGSINAASKLLFVSQPAVSKLVSHVETTLGLRLFERSKGRLVPTAEAHALFREVEQVYQAAVRVDEFAHALALGPSSLLRVSCSASLAMSVVAPALVELKKKLPALTVSWQTTLMADMPMELLSKEAEVAIAAMPVLHEHLENVPFMYGNMVCAMPKGHRLEAQPSVSLADLENEPVVLFKRDIPFGTVIAQACQQAGVELKSTIDVMRADQALALVEGGLGVTIVDNFATTGSALVIRPLREAIDLTAHFVFSRFAPPSRNASVFMQAVYRRATFLQRAIPDAFVPE</sequence>
<dbReference type="RefSeq" id="WP_061171804.1">
    <property type="nucleotide sequence ID" value="NZ_FCOA02000039.1"/>
</dbReference>
<dbReference type="GO" id="GO:0003700">
    <property type="term" value="F:DNA-binding transcription factor activity"/>
    <property type="evidence" value="ECO:0007669"/>
    <property type="project" value="InterPro"/>
</dbReference>
<dbReference type="Pfam" id="PF00126">
    <property type="entry name" value="HTH_1"/>
    <property type="match status" value="1"/>
</dbReference>
<comment type="caution">
    <text evidence="6">The sequence shown here is derived from an EMBL/GenBank/DDBJ whole genome shotgun (WGS) entry which is preliminary data.</text>
</comment>
<comment type="similarity">
    <text evidence="1">Belongs to the LysR transcriptional regulatory family.</text>
</comment>
<dbReference type="EMBL" id="FCOA02000039">
    <property type="protein sequence ID" value="SAK92262.1"/>
    <property type="molecule type" value="Genomic_DNA"/>
</dbReference>
<evidence type="ECO:0000259" key="5">
    <source>
        <dbReference type="PROSITE" id="PS50931"/>
    </source>
</evidence>
<evidence type="ECO:0000256" key="4">
    <source>
        <dbReference type="ARBA" id="ARBA00023163"/>
    </source>
</evidence>
<dbReference type="InterPro" id="IPR005119">
    <property type="entry name" value="LysR_subst-bd"/>
</dbReference>
<evidence type="ECO:0000256" key="3">
    <source>
        <dbReference type="ARBA" id="ARBA00023125"/>
    </source>
</evidence>
<dbReference type="PROSITE" id="PS50931">
    <property type="entry name" value="HTH_LYSR"/>
    <property type="match status" value="1"/>
</dbReference>
<keyword evidence="3" id="KW-0238">DNA-binding</keyword>
<dbReference type="GO" id="GO:0043565">
    <property type="term" value="F:sequence-specific DNA binding"/>
    <property type="evidence" value="ECO:0007669"/>
    <property type="project" value="TreeGrafter"/>
</dbReference>
<dbReference type="STRING" id="1777140.AWB79_06796"/>
<dbReference type="PANTHER" id="PTHR30427">
    <property type="entry name" value="TRANSCRIPTIONAL ACTIVATOR PROTEIN LYSR"/>
    <property type="match status" value="1"/>
</dbReference>
<organism evidence="6 7">
    <name type="scientific">Caballeronia hypogeia</name>
    <dbReference type="NCBI Taxonomy" id="1777140"/>
    <lineage>
        <taxon>Bacteria</taxon>
        <taxon>Pseudomonadati</taxon>
        <taxon>Pseudomonadota</taxon>
        <taxon>Betaproteobacteria</taxon>
        <taxon>Burkholderiales</taxon>
        <taxon>Burkholderiaceae</taxon>
        <taxon>Caballeronia</taxon>
    </lineage>
</organism>
<dbReference type="AlphaFoldDB" id="A0A158DCB1"/>
<dbReference type="Gene3D" id="3.40.190.290">
    <property type="match status" value="1"/>
</dbReference>
<keyword evidence="4" id="KW-0804">Transcription</keyword>
<dbReference type="Pfam" id="PF03466">
    <property type="entry name" value="LysR_substrate"/>
    <property type="match status" value="1"/>
</dbReference>
<gene>
    <name evidence="6" type="ORF">AWB79_06796</name>
</gene>
<keyword evidence="2" id="KW-0805">Transcription regulation</keyword>
<dbReference type="PRINTS" id="PR00039">
    <property type="entry name" value="HTHLYSR"/>
</dbReference>
<evidence type="ECO:0000313" key="6">
    <source>
        <dbReference type="EMBL" id="SAK92262.1"/>
    </source>
</evidence>
<dbReference type="InterPro" id="IPR036390">
    <property type="entry name" value="WH_DNA-bd_sf"/>
</dbReference>
<dbReference type="SUPFAM" id="SSF46785">
    <property type="entry name" value="Winged helix' DNA-binding domain"/>
    <property type="match status" value="1"/>
</dbReference>
<evidence type="ECO:0000256" key="1">
    <source>
        <dbReference type="ARBA" id="ARBA00009437"/>
    </source>
</evidence>
<reference evidence="6" key="1">
    <citation type="submission" date="2016-01" db="EMBL/GenBank/DDBJ databases">
        <authorList>
            <person name="Peeters C."/>
        </authorList>
    </citation>
    <scope>NUCLEOTIDE SEQUENCE</scope>
    <source>
        <strain evidence="6">LMG 29322</strain>
    </source>
</reference>
<dbReference type="PANTHER" id="PTHR30427:SF1">
    <property type="entry name" value="TRANSCRIPTIONAL ACTIVATOR PROTEIN LYSR"/>
    <property type="match status" value="1"/>
</dbReference>
<proteinExistence type="inferred from homology"/>
<keyword evidence="7" id="KW-1185">Reference proteome</keyword>
<name>A0A158DCB1_9BURK</name>
<evidence type="ECO:0000256" key="2">
    <source>
        <dbReference type="ARBA" id="ARBA00023015"/>
    </source>
</evidence>
<evidence type="ECO:0000313" key="7">
    <source>
        <dbReference type="Proteomes" id="UP000054851"/>
    </source>
</evidence>
<accession>A0A158DCB1</accession>
<dbReference type="Proteomes" id="UP000054851">
    <property type="component" value="Unassembled WGS sequence"/>
</dbReference>
<dbReference type="InterPro" id="IPR036388">
    <property type="entry name" value="WH-like_DNA-bd_sf"/>
</dbReference>
<dbReference type="GO" id="GO:0010628">
    <property type="term" value="P:positive regulation of gene expression"/>
    <property type="evidence" value="ECO:0007669"/>
    <property type="project" value="TreeGrafter"/>
</dbReference>